<reference evidence="9 10" key="1">
    <citation type="submission" date="2018-07" db="EMBL/GenBank/DDBJ databases">
        <title>Genomic Encyclopedia of Type Strains, Phase III (KMG-III): the genomes of soil and plant-associated and newly described type strains.</title>
        <authorList>
            <person name="Whitman W."/>
        </authorList>
    </citation>
    <scope>NUCLEOTIDE SEQUENCE [LARGE SCALE GENOMIC DNA]</scope>
    <source>
        <strain evidence="9 10">CECT 7287</strain>
    </source>
</reference>
<dbReference type="InterPro" id="IPR000515">
    <property type="entry name" value="MetI-like"/>
</dbReference>
<keyword evidence="4 7" id="KW-0812">Transmembrane</keyword>
<dbReference type="PANTHER" id="PTHR43744">
    <property type="entry name" value="ABC TRANSPORTER PERMEASE PROTEIN MG189-RELATED-RELATED"/>
    <property type="match status" value="1"/>
</dbReference>
<accession>A0A3D9IRJ1</accession>
<evidence type="ECO:0000259" key="8">
    <source>
        <dbReference type="PROSITE" id="PS50928"/>
    </source>
</evidence>
<dbReference type="RefSeq" id="WP_246016694.1">
    <property type="nucleotide sequence ID" value="NZ_QRDZ01000023.1"/>
</dbReference>
<evidence type="ECO:0000313" key="10">
    <source>
        <dbReference type="Proteomes" id="UP000256977"/>
    </source>
</evidence>
<keyword evidence="2 7" id="KW-0813">Transport</keyword>
<sequence length="294" mass="33105">MKRSFQRRSASSIVNITLMCVCLLCVIPLLAIVTISFSNEKMLVDNGYRLLPQKFDFTAYKYIFSNTSIMVQAYKVTILVTACGTIIGLLATSLFAYALSRSVFIFRKLFSFLVIFTLLFNGGLVPSYILMVNYLDLKDSLLALILPYLIGAMNVLILRTFFRQIPEAISESAKIDGASEWTIYWKIVFPLSKPALATIGLLILLVYWNDWWLALLYIDSPKLLPLQLMLHRMMANIEFLRSNIGNLSGLNTSQIPSESARMAMCVLAAAPMLIILPFFQKYFVRGLTLGSVKG</sequence>
<evidence type="ECO:0000256" key="4">
    <source>
        <dbReference type="ARBA" id="ARBA00022692"/>
    </source>
</evidence>
<evidence type="ECO:0000256" key="6">
    <source>
        <dbReference type="ARBA" id="ARBA00023136"/>
    </source>
</evidence>
<keyword evidence="3" id="KW-1003">Cell membrane</keyword>
<feature type="transmembrane region" description="Helical" evidence="7">
    <location>
        <begin position="183"/>
        <end position="208"/>
    </location>
</feature>
<dbReference type="EMBL" id="QRDZ01000023">
    <property type="protein sequence ID" value="RED64421.1"/>
    <property type="molecule type" value="Genomic_DNA"/>
</dbReference>
<dbReference type="CDD" id="cd06261">
    <property type="entry name" value="TM_PBP2"/>
    <property type="match status" value="1"/>
</dbReference>
<evidence type="ECO:0000256" key="5">
    <source>
        <dbReference type="ARBA" id="ARBA00022989"/>
    </source>
</evidence>
<feature type="domain" description="ABC transmembrane type-1" evidence="8">
    <location>
        <begin position="74"/>
        <end position="279"/>
    </location>
</feature>
<organism evidence="9 10">
    <name type="scientific">Cohnella phaseoli</name>
    <dbReference type="NCBI Taxonomy" id="456490"/>
    <lineage>
        <taxon>Bacteria</taxon>
        <taxon>Bacillati</taxon>
        <taxon>Bacillota</taxon>
        <taxon>Bacilli</taxon>
        <taxon>Bacillales</taxon>
        <taxon>Paenibacillaceae</taxon>
        <taxon>Cohnella</taxon>
    </lineage>
</organism>
<evidence type="ECO:0000256" key="2">
    <source>
        <dbReference type="ARBA" id="ARBA00022448"/>
    </source>
</evidence>
<feature type="transmembrane region" description="Helical" evidence="7">
    <location>
        <begin position="260"/>
        <end position="279"/>
    </location>
</feature>
<keyword evidence="6 7" id="KW-0472">Membrane</keyword>
<gene>
    <name evidence="9" type="ORF">DFP98_12393</name>
</gene>
<comment type="subcellular location">
    <subcellularLocation>
        <location evidence="1 7">Cell membrane</location>
        <topology evidence="1 7">Multi-pass membrane protein</topology>
    </subcellularLocation>
</comment>
<protein>
    <submittedName>
        <fullName evidence="9">Putative aldouronate transport system permease protein</fullName>
    </submittedName>
</protein>
<dbReference type="GO" id="GO:0005886">
    <property type="term" value="C:plasma membrane"/>
    <property type="evidence" value="ECO:0007669"/>
    <property type="project" value="UniProtKB-SubCell"/>
</dbReference>
<evidence type="ECO:0000256" key="7">
    <source>
        <dbReference type="RuleBase" id="RU363032"/>
    </source>
</evidence>
<feature type="transmembrane region" description="Helical" evidence="7">
    <location>
        <begin position="76"/>
        <end position="97"/>
    </location>
</feature>
<evidence type="ECO:0000313" key="9">
    <source>
        <dbReference type="EMBL" id="RED64421.1"/>
    </source>
</evidence>
<dbReference type="SUPFAM" id="SSF161098">
    <property type="entry name" value="MetI-like"/>
    <property type="match status" value="1"/>
</dbReference>
<comment type="caution">
    <text evidence="9">The sequence shown here is derived from an EMBL/GenBank/DDBJ whole genome shotgun (WGS) entry which is preliminary data.</text>
</comment>
<evidence type="ECO:0000256" key="3">
    <source>
        <dbReference type="ARBA" id="ARBA00022475"/>
    </source>
</evidence>
<keyword evidence="5 7" id="KW-1133">Transmembrane helix</keyword>
<name>A0A3D9IRJ1_9BACL</name>
<dbReference type="InterPro" id="IPR035906">
    <property type="entry name" value="MetI-like_sf"/>
</dbReference>
<dbReference type="AlphaFoldDB" id="A0A3D9IRJ1"/>
<dbReference type="PROSITE" id="PS50928">
    <property type="entry name" value="ABC_TM1"/>
    <property type="match status" value="1"/>
</dbReference>
<dbReference type="Gene3D" id="1.10.3720.10">
    <property type="entry name" value="MetI-like"/>
    <property type="match status" value="1"/>
</dbReference>
<feature type="transmembrane region" description="Helical" evidence="7">
    <location>
        <begin position="141"/>
        <end position="162"/>
    </location>
</feature>
<proteinExistence type="inferred from homology"/>
<feature type="transmembrane region" description="Helical" evidence="7">
    <location>
        <begin position="109"/>
        <end position="129"/>
    </location>
</feature>
<dbReference type="Pfam" id="PF00528">
    <property type="entry name" value="BPD_transp_1"/>
    <property type="match status" value="1"/>
</dbReference>
<keyword evidence="10" id="KW-1185">Reference proteome</keyword>
<evidence type="ECO:0000256" key="1">
    <source>
        <dbReference type="ARBA" id="ARBA00004651"/>
    </source>
</evidence>
<feature type="transmembrane region" description="Helical" evidence="7">
    <location>
        <begin position="12"/>
        <end position="37"/>
    </location>
</feature>
<comment type="similarity">
    <text evidence="7">Belongs to the binding-protein-dependent transport system permease family.</text>
</comment>
<dbReference type="PANTHER" id="PTHR43744:SF9">
    <property type="entry name" value="POLYGALACTURONAN_RHAMNOGALACTURONAN TRANSPORT SYSTEM PERMEASE PROTEIN YTCP"/>
    <property type="match status" value="1"/>
</dbReference>
<dbReference type="Proteomes" id="UP000256977">
    <property type="component" value="Unassembled WGS sequence"/>
</dbReference>
<dbReference type="GO" id="GO:0055085">
    <property type="term" value="P:transmembrane transport"/>
    <property type="evidence" value="ECO:0007669"/>
    <property type="project" value="InterPro"/>
</dbReference>